<accession>A0A8K9XH93</accession>
<reference evidence="9" key="1">
    <citation type="submission" date="2020-07" db="EMBL/GenBank/DDBJ databases">
        <title>A long reads based de novo assembly of the rainbow trout Arlee double haploid line genome.</title>
        <authorList>
            <person name="Gao G."/>
            <person name="Palti Y."/>
        </authorList>
    </citation>
    <scope>NUCLEOTIDE SEQUENCE [LARGE SCALE GENOMIC DNA]</scope>
</reference>
<gene>
    <name evidence="9" type="primary">LOC100136303</name>
</gene>
<evidence type="ECO:0000256" key="6">
    <source>
        <dbReference type="ARBA" id="ARBA00022837"/>
    </source>
</evidence>
<dbReference type="PANTHER" id="PTHR45713">
    <property type="entry name" value="FTP DOMAIN-CONTAINING PROTEIN"/>
    <property type="match status" value="1"/>
</dbReference>
<keyword evidence="4" id="KW-0479">Metal-binding</keyword>
<name>A0A8K9XH93_ONCMY</name>
<comment type="function">
    <text evidence="1">Acts as a defensive agent. Recognizes blood group fucosylated oligosaccharides including A, B, H and Lewis B-type antigens. Does not recognize Lewis A antigen and has low affinity for monovalent haptens.</text>
</comment>
<dbReference type="AlphaFoldDB" id="A0A8K9XH93"/>
<evidence type="ECO:0000256" key="4">
    <source>
        <dbReference type="ARBA" id="ARBA00022723"/>
    </source>
</evidence>
<dbReference type="PANTHER" id="PTHR45713:SF20">
    <property type="entry name" value="FUCOLECTIN TACHYLECTIN-4 PENTRAXIN-1 DOMAIN-CONTAINING PROTEIN"/>
    <property type="match status" value="1"/>
</dbReference>
<dbReference type="Proteomes" id="UP000694395">
    <property type="component" value="Chromosome 2"/>
</dbReference>
<dbReference type="InterPro" id="IPR051941">
    <property type="entry name" value="BG_Antigen-Binding_Lectin"/>
</dbReference>
<dbReference type="Pfam" id="PF22633">
    <property type="entry name" value="F5_F8_type_C_2"/>
    <property type="match status" value="4"/>
</dbReference>
<feature type="domain" description="Fucolectin tachylectin-4 pentraxin-1" evidence="8">
    <location>
        <begin position="602"/>
        <end position="746"/>
    </location>
</feature>
<dbReference type="Gene3D" id="2.60.120.260">
    <property type="entry name" value="Galactose-binding domain-like"/>
    <property type="match status" value="4"/>
</dbReference>
<keyword evidence="10" id="KW-1185">Reference proteome</keyword>
<evidence type="ECO:0000256" key="5">
    <source>
        <dbReference type="ARBA" id="ARBA00022734"/>
    </source>
</evidence>
<organism evidence="9 10">
    <name type="scientific">Oncorhynchus mykiss</name>
    <name type="common">Rainbow trout</name>
    <name type="synonym">Salmo gairdneri</name>
    <dbReference type="NCBI Taxonomy" id="8022"/>
    <lineage>
        <taxon>Eukaryota</taxon>
        <taxon>Metazoa</taxon>
        <taxon>Chordata</taxon>
        <taxon>Craniata</taxon>
        <taxon>Vertebrata</taxon>
        <taxon>Euteleostomi</taxon>
        <taxon>Actinopterygii</taxon>
        <taxon>Neopterygii</taxon>
        <taxon>Teleostei</taxon>
        <taxon>Protacanthopterygii</taxon>
        <taxon>Salmoniformes</taxon>
        <taxon>Salmonidae</taxon>
        <taxon>Salmoninae</taxon>
        <taxon>Oncorhynchus</taxon>
    </lineage>
</organism>
<reference evidence="9" key="2">
    <citation type="submission" date="2025-08" db="UniProtKB">
        <authorList>
            <consortium name="Ensembl"/>
        </authorList>
    </citation>
    <scope>IDENTIFICATION</scope>
</reference>
<dbReference type="Ensembl" id="ENSOMYT00000159256.1">
    <property type="protein sequence ID" value="ENSOMYP00000133016.1"/>
    <property type="gene ID" value="ENSOMYG00000011814.2"/>
</dbReference>
<proteinExistence type="inferred from homology"/>
<keyword evidence="5" id="KW-0430">Lectin</keyword>
<evidence type="ECO:0000313" key="9">
    <source>
        <dbReference type="Ensembl" id="ENSOMYP00000133016.1"/>
    </source>
</evidence>
<evidence type="ECO:0000256" key="7">
    <source>
        <dbReference type="ARBA" id="ARBA00023157"/>
    </source>
</evidence>
<protein>
    <recommendedName>
        <fullName evidence="8">Fucolectin tachylectin-4 pentraxin-1 domain-containing protein</fullName>
    </recommendedName>
</protein>
<dbReference type="GeneTree" id="ENSGT01060000248575"/>
<comment type="subunit">
    <text evidence="3">Homotrimer.</text>
</comment>
<evidence type="ECO:0000256" key="3">
    <source>
        <dbReference type="ARBA" id="ARBA00011233"/>
    </source>
</evidence>
<dbReference type="SUPFAM" id="SSF49785">
    <property type="entry name" value="Galactose-binding domain-like"/>
    <property type="match status" value="4"/>
</dbReference>
<evidence type="ECO:0000256" key="2">
    <source>
        <dbReference type="ARBA" id="ARBA00010147"/>
    </source>
</evidence>
<dbReference type="GO" id="GO:0046872">
    <property type="term" value="F:metal ion binding"/>
    <property type="evidence" value="ECO:0007669"/>
    <property type="project" value="UniProtKB-KW"/>
</dbReference>
<keyword evidence="7" id="KW-1015">Disulfide bond</keyword>
<dbReference type="InterPro" id="IPR006585">
    <property type="entry name" value="FTP1"/>
</dbReference>
<dbReference type="InterPro" id="IPR008979">
    <property type="entry name" value="Galactose-bd-like_sf"/>
</dbReference>
<keyword evidence="6" id="KW-0106">Calcium</keyword>
<comment type="similarity">
    <text evidence="2">Belongs to the fucolectin family.</text>
</comment>
<evidence type="ECO:0000256" key="1">
    <source>
        <dbReference type="ARBA" id="ARBA00002219"/>
    </source>
</evidence>
<feature type="domain" description="Fucolectin tachylectin-4 pentraxin-1" evidence="8">
    <location>
        <begin position="391"/>
        <end position="535"/>
    </location>
</feature>
<reference evidence="9" key="3">
    <citation type="submission" date="2025-09" db="UniProtKB">
        <authorList>
            <consortium name="Ensembl"/>
        </authorList>
    </citation>
    <scope>IDENTIFICATION</scope>
</reference>
<evidence type="ECO:0000259" key="8">
    <source>
        <dbReference type="SMART" id="SM00607"/>
    </source>
</evidence>
<feature type="domain" description="Fucolectin tachylectin-4 pentraxin-1" evidence="8">
    <location>
        <begin position="217"/>
        <end position="361"/>
    </location>
</feature>
<sequence length="748" mass="82719">MLYLICDISKNCLVNRMNLLMLICEPLLFVSVSKMKDVIILSLLGILGMGRCSKDELVNVALRGKAAQSSTSYGGTAKRAIDGIWNPTYEYLSCSHTSGETSPWWRVDLLETYQVTSVTITNRDTLAERINGAEIRIGNSLENDGNSNPRCALISSIPAGGSTTFQCHGMQGQYVNVFLRGYMQYLTLCEVEVNAHPAPIEMGPTQASELNLIVPVTDNVALKKTTRQSSQYSHMGGSNNAVDGRRLSMYKDKSCSRTKSQVNPWWRVDLQRAYNVTSITVTNIEDVDPEMIDGAEIHIGNSLQNNGNNNPLCAVISSYPAWEVMTFQCSGIEGRYVNVFLPGCNKHLSLCEVEVNVGSRPDMDEHLSSDMRVQDMKRGQDILCPDHKTRYENAATGGIANQSSQWDMFGDANNAIDLSWSNWYLEGSCSHTKAEVDPWWRVDLSKTHNVTYVTITNRGDCCSDRISGAEIHVGDSLFNNGNSNPLCARIPYIPAGQSRTFPCGGISGRYVNILLPGKEKYLTLCEVEVQASTFQAGLPSTAHKTAVTAPNRNLAWLWDLLISLGRTAIRKEETYNQNSTEEETFDHDKISFETQRPVDKVPENLVSGGIEVHSSQYDSHGAASNATDRKRNPLYHAGSCSHTEAETNPWWRVDLLDTYQVTFVTITNRGDCCLHKINGAEIRIGNSLENNGTNNPLCAVISEMREGQPMDIPCNMEGHYVTIVLPGREKYLALCELLTLSTLTAGVA</sequence>
<dbReference type="SMART" id="SM00607">
    <property type="entry name" value="FTP"/>
    <property type="match status" value="4"/>
</dbReference>
<feature type="domain" description="Fucolectin tachylectin-4 pentraxin-1" evidence="8">
    <location>
        <begin position="57"/>
        <end position="199"/>
    </location>
</feature>
<dbReference type="GO" id="GO:0001868">
    <property type="term" value="P:regulation of complement activation, lectin pathway"/>
    <property type="evidence" value="ECO:0007669"/>
    <property type="project" value="UniProtKB-ARBA"/>
</dbReference>
<dbReference type="GO" id="GO:0042806">
    <property type="term" value="F:fucose binding"/>
    <property type="evidence" value="ECO:0007669"/>
    <property type="project" value="UniProtKB-ARBA"/>
</dbReference>
<dbReference type="GO" id="GO:0010185">
    <property type="term" value="P:regulation of cellular defense response"/>
    <property type="evidence" value="ECO:0007669"/>
    <property type="project" value="UniProtKB-ARBA"/>
</dbReference>
<evidence type="ECO:0000313" key="10">
    <source>
        <dbReference type="Proteomes" id="UP000694395"/>
    </source>
</evidence>